<keyword evidence="6" id="KW-0732">Signal</keyword>
<evidence type="ECO:0000313" key="10">
    <source>
        <dbReference type="Proteomes" id="UP000321485"/>
    </source>
</evidence>
<organism evidence="9 10">
    <name type="scientific">Acidovorax delafieldii</name>
    <name type="common">Pseudomonas delafieldii</name>
    <dbReference type="NCBI Taxonomy" id="47920"/>
    <lineage>
        <taxon>Bacteria</taxon>
        <taxon>Pseudomonadati</taxon>
        <taxon>Pseudomonadota</taxon>
        <taxon>Betaproteobacteria</taxon>
        <taxon>Burkholderiales</taxon>
        <taxon>Comamonadaceae</taxon>
        <taxon>Acidovorax</taxon>
    </lineage>
</organism>
<dbReference type="GO" id="GO:0042450">
    <property type="term" value="P:L-arginine biosynthetic process via ornithine"/>
    <property type="evidence" value="ECO:0007669"/>
    <property type="project" value="InterPro"/>
</dbReference>
<dbReference type="EC" id="4.3.2.1" evidence="3"/>
<dbReference type="PRINTS" id="PR00145">
    <property type="entry name" value="ARGSUCLYASE"/>
</dbReference>
<dbReference type="Gene3D" id="1.20.200.10">
    <property type="entry name" value="Fumarase/aspartase (Central domain)"/>
    <property type="match status" value="1"/>
</dbReference>
<dbReference type="Pfam" id="PF14698">
    <property type="entry name" value="ASL_C2"/>
    <property type="match status" value="1"/>
</dbReference>
<dbReference type="InterPro" id="IPR009049">
    <property type="entry name" value="Argininosuccinate_lyase"/>
</dbReference>
<proteinExistence type="predicted"/>
<dbReference type="InterPro" id="IPR029419">
    <property type="entry name" value="Arg_succ_lyase_C"/>
</dbReference>
<dbReference type="Gene3D" id="1.10.40.30">
    <property type="entry name" value="Fumarase/aspartase (C-terminal domain)"/>
    <property type="match status" value="1"/>
</dbReference>
<keyword evidence="4" id="KW-0055">Arginine biosynthesis</keyword>
<evidence type="ECO:0000313" key="9">
    <source>
        <dbReference type="EMBL" id="TWG40935.1"/>
    </source>
</evidence>
<dbReference type="GeneID" id="51109309"/>
<name>A0A561XXV7_ACIDE</name>
<dbReference type="PANTHER" id="PTHR43814:SF1">
    <property type="entry name" value="ARGININOSUCCINATE LYASE"/>
    <property type="match status" value="1"/>
</dbReference>
<evidence type="ECO:0000256" key="3">
    <source>
        <dbReference type="ARBA" id="ARBA00012338"/>
    </source>
</evidence>
<dbReference type="Pfam" id="PF00206">
    <property type="entry name" value="Lyase_1"/>
    <property type="match status" value="1"/>
</dbReference>
<feature type="domain" description="Fumarate lyase N-terminal" evidence="7">
    <location>
        <begin position="129"/>
        <end position="343"/>
    </location>
</feature>
<comment type="catalytic activity">
    <reaction evidence="1">
        <text>2-(N(omega)-L-arginino)succinate = fumarate + L-arginine</text>
        <dbReference type="Rhea" id="RHEA:24020"/>
        <dbReference type="ChEBI" id="CHEBI:29806"/>
        <dbReference type="ChEBI" id="CHEBI:32682"/>
        <dbReference type="ChEBI" id="CHEBI:57472"/>
        <dbReference type="EC" id="4.3.2.1"/>
    </reaction>
</comment>
<dbReference type="SUPFAM" id="SSF48557">
    <property type="entry name" value="L-aspartase-like"/>
    <property type="match status" value="1"/>
</dbReference>
<evidence type="ECO:0000256" key="6">
    <source>
        <dbReference type="SAM" id="SignalP"/>
    </source>
</evidence>
<evidence type="ECO:0000259" key="7">
    <source>
        <dbReference type="Pfam" id="PF00206"/>
    </source>
</evidence>
<dbReference type="InterPro" id="IPR008948">
    <property type="entry name" value="L-Aspartase-like"/>
</dbReference>
<dbReference type="CDD" id="cd01359">
    <property type="entry name" value="Argininosuccinate_lyase"/>
    <property type="match status" value="1"/>
</dbReference>
<gene>
    <name evidence="9" type="ORF">ATF69_0224</name>
</gene>
<dbReference type="RefSeq" id="WP_208758676.1">
    <property type="nucleotide sequence ID" value="NZ_VJWE01000002.1"/>
</dbReference>
<dbReference type="Proteomes" id="UP000321485">
    <property type="component" value="Unassembled WGS sequence"/>
</dbReference>
<keyword evidence="5 9" id="KW-0456">Lyase</keyword>
<feature type="domain" description="Argininosuccinate lyase C-terminal" evidence="8">
    <location>
        <begin position="408"/>
        <end position="489"/>
    </location>
</feature>
<evidence type="ECO:0000256" key="1">
    <source>
        <dbReference type="ARBA" id="ARBA00000985"/>
    </source>
</evidence>
<dbReference type="InterPro" id="IPR022761">
    <property type="entry name" value="Fumarate_lyase_N"/>
</dbReference>
<evidence type="ECO:0000256" key="5">
    <source>
        <dbReference type="ARBA" id="ARBA00023239"/>
    </source>
</evidence>
<reference evidence="9 10" key="1">
    <citation type="journal article" date="2015" name="Stand. Genomic Sci.">
        <title>Genomic Encyclopedia of Bacterial and Archaeal Type Strains, Phase III: the genomes of soil and plant-associated and newly described type strains.</title>
        <authorList>
            <person name="Whitman W.B."/>
            <person name="Woyke T."/>
            <person name="Klenk H.P."/>
            <person name="Zhou Y."/>
            <person name="Lilburn T.G."/>
            <person name="Beck B.J."/>
            <person name="De Vos P."/>
            <person name="Vandamme P."/>
            <person name="Eisen J.A."/>
            <person name="Garrity G."/>
            <person name="Hugenholtz P."/>
            <person name="Kyrpides N.C."/>
        </authorList>
    </citation>
    <scope>NUCLEOTIDE SEQUENCE [LARGE SCALE GENOMIC DNA]</scope>
    <source>
        <strain evidence="9 10">DSM 64</strain>
    </source>
</reference>
<protein>
    <recommendedName>
        <fullName evidence="3">argininosuccinate lyase</fullName>
        <ecNumber evidence="3">4.3.2.1</ecNumber>
    </recommendedName>
</protein>
<dbReference type="InterPro" id="IPR000362">
    <property type="entry name" value="Fumarate_lyase_fam"/>
</dbReference>
<feature type="signal peptide" evidence="6">
    <location>
        <begin position="1"/>
        <end position="36"/>
    </location>
</feature>
<accession>A0A561XXV7</accession>
<evidence type="ECO:0000256" key="4">
    <source>
        <dbReference type="ARBA" id="ARBA00022571"/>
    </source>
</evidence>
<sequence>MPSPQRQPLRTMTLRPTRFLLAPVVGAILAMGHAQAADTLDTACKTTAECQAQVAKIQGTVKGDATSALSKSQDTFYWFGRINMASTVVNVEQGIIPKAQAGRIARGVELSITQATAPGGKRPTDVLQVEKIITDAVGPEATLIHTGRSRQDIHSTLNAAQLRLEMLDFADALDQVRARLITIAQAHTATYVPAYTNGVQAMPISYGHYLMAFADSFARDSARIREAYARINLSPMGTAVLANSSWSINRERLAQLLGFDGLIVNSLDAGQISTYDIPIEATSIASSTAIRVGALMQDVHTQYHQTRPWLLLASGKTYTSSAMPQKANPGIIQNTRAKASDVVASAQASLWRAHNVTPGMIDYKNTWSPGSAKTFVQGVEMLQQLADVLDSLRIDPARALDELESEWTTSMELAETLQRTHAIPFRVGHHFASDVVVYAKERNIRPKDFPYAEAVRIYREAGKKYDIKDQRLPLTEKEFRRALSPAEMVLTRTGTGGPQPQEVARMVAAAKDTLAKDRAWSGEARQRLLAAEAALNAAFEGVKSLP</sequence>
<dbReference type="InterPro" id="IPR024083">
    <property type="entry name" value="Fumarase/histidase_N"/>
</dbReference>
<dbReference type="EMBL" id="VJWE01000002">
    <property type="protein sequence ID" value="TWG40935.1"/>
    <property type="molecule type" value="Genomic_DNA"/>
</dbReference>
<comment type="caution">
    <text evidence="9">The sequence shown here is derived from an EMBL/GenBank/DDBJ whole genome shotgun (WGS) entry which is preliminary data.</text>
</comment>
<dbReference type="GO" id="GO:0004056">
    <property type="term" value="F:argininosuccinate lyase activity"/>
    <property type="evidence" value="ECO:0007669"/>
    <property type="project" value="UniProtKB-EC"/>
</dbReference>
<comment type="pathway">
    <text evidence="2">Amino-acid biosynthesis; L-arginine biosynthesis; L-arginine from L-ornithine and carbamoyl phosphate: step 3/3.</text>
</comment>
<dbReference type="AlphaFoldDB" id="A0A561XXV7"/>
<dbReference type="Gene3D" id="1.10.275.10">
    <property type="entry name" value="Fumarase/aspartase (N-terminal domain)"/>
    <property type="match status" value="1"/>
</dbReference>
<evidence type="ECO:0000259" key="8">
    <source>
        <dbReference type="Pfam" id="PF14698"/>
    </source>
</evidence>
<dbReference type="GO" id="GO:0005829">
    <property type="term" value="C:cytosol"/>
    <property type="evidence" value="ECO:0007669"/>
    <property type="project" value="TreeGrafter"/>
</dbReference>
<dbReference type="PANTHER" id="PTHR43814">
    <property type="entry name" value="ARGININOSUCCINATE LYASE"/>
    <property type="match status" value="1"/>
</dbReference>
<evidence type="ECO:0000256" key="2">
    <source>
        <dbReference type="ARBA" id="ARBA00004941"/>
    </source>
</evidence>
<dbReference type="UniPathway" id="UPA00068">
    <property type="reaction ID" value="UER00114"/>
</dbReference>
<feature type="chain" id="PRO_5021993804" description="argininosuccinate lyase" evidence="6">
    <location>
        <begin position="37"/>
        <end position="546"/>
    </location>
</feature>
<keyword evidence="4" id="KW-0028">Amino-acid biosynthesis</keyword>
<dbReference type="PRINTS" id="PR00149">
    <property type="entry name" value="FUMRATELYASE"/>
</dbReference>